<dbReference type="PANTHER" id="PTHR33236">
    <property type="entry name" value="INTRAFLAGELLAR TRANSPORT PROTEIN 122 FAMILY PROTEIN-RELATED"/>
    <property type="match status" value="1"/>
</dbReference>
<dbReference type="STRING" id="6669.E9H5M5"/>
<dbReference type="AlphaFoldDB" id="E9H5M5"/>
<keyword evidence="1" id="KW-0732">Signal</keyword>
<dbReference type="PANTHER" id="PTHR33236:SF5">
    <property type="entry name" value="CUB DOMAIN-CONTAINING PROTEIN"/>
    <property type="match status" value="1"/>
</dbReference>
<proteinExistence type="predicted"/>
<gene>
    <name evidence="3" type="ORF">DAPPUDRAFT_307999</name>
</gene>
<dbReference type="EMBL" id="GL732594">
    <property type="protein sequence ID" value="EFX72891.1"/>
    <property type="molecule type" value="Genomic_DNA"/>
</dbReference>
<feature type="domain" description="CUB" evidence="2">
    <location>
        <begin position="304"/>
        <end position="556"/>
    </location>
</feature>
<sequence>MSRLCLLISICLVLHLSWACDDNEEELLAGGREDPEDYYAYAYGFTPETWRALYQQPTPRARVPENAEKDHRQPEGRFALGGLGANLINTGFFNSRFTPSNTWKPFQNLASRIPISYNPNADSPFDTFESCMSPNGDAGICAPGSVCSLFGGRPGGSCILGKVCCINTINKCGGTVTLNNTYWQSPTFPINVPTTCSLSVRTDTQLTEQLKKPICQIRLDFITFTTAQPTAGTCTDTFKVGQTNSKVPTICGDNGGQHMYLDIPSSAVTPSNVQLMFTFSEETAVRSWNIKIALLPCGAFYLAPVDCLQYFTAATGRVRSFNWLDTNSTTIRQLNNQNYNICFRTELIGGLTASELCLSVCSVTHGDAFSITTPISGAIADATAAVTTAQANLATAQAVQAAAAAAFLAANGGNTATQNQIQTLTNANVALAAAQAALTTAQTALASAVAAAGTGLSAVGTSTNATGVITATCLYDSLLIPGARDSTNVEADRYCGDALNPAFVPVGTSVQVCTPLRPFKMTYRTDSTETAIAAGTNILPARADTNNTGFCLNFQEK</sequence>
<accession>E9H5M5</accession>
<dbReference type="eggNOG" id="ENOG502QTPV">
    <property type="taxonomic scope" value="Eukaryota"/>
</dbReference>
<protein>
    <recommendedName>
        <fullName evidence="2">CUB domain-containing protein</fullName>
    </recommendedName>
</protein>
<dbReference type="OrthoDB" id="6479909at2759"/>
<dbReference type="InterPro" id="IPR058698">
    <property type="entry name" value="CUB_metazoa"/>
</dbReference>
<dbReference type="InParanoid" id="E9H5M5"/>
<evidence type="ECO:0000313" key="3">
    <source>
        <dbReference type="EMBL" id="EFX72891.1"/>
    </source>
</evidence>
<reference evidence="3 4" key="1">
    <citation type="journal article" date="2011" name="Science">
        <title>The ecoresponsive genome of Daphnia pulex.</title>
        <authorList>
            <person name="Colbourne J.K."/>
            <person name="Pfrender M.E."/>
            <person name="Gilbert D."/>
            <person name="Thomas W.K."/>
            <person name="Tucker A."/>
            <person name="Oakley T.H."/>
            <person name="Tokishita S."/>
            <person name="Aerts A."/>
            <person name="Arnold G.J."/>
            <person name="Basu M.K."/>
            <person name="Bauer D.J."/>
            <person name="Caceres C.E."/>
            <person name="Carmel L."/>
            <person name="Casola C."/>
            <person name="Choi J.H."/>
            <person name="Detter J.C."/>
            <person name="Dong Q."/>
            <person name="Dusheyko S."/>
            <person name="Eads B.D."/>
            <person name="Frohlich T."/>
            <person name="Geiler-Samerotte K.A."/>
            <person name="Gerlach D."/>
            <person name="Hatcher P."/>
            <person name="Jogdeo S."/>
            <person name="Krijgsveld J."/>
            <person name="Kriventseva E.V."/>
            <person name="Kultz D."/>
            <person name="Laforsch C."/>
            <person name="Lindquist E."/>
            <person name="Lopez J."/>
            <person name="Manak J.R."/>
            <person name="Muller J."/>
            <person name="Pangilinan J."/>
            <person name="Patwardhan R.P."/>
            <person name="Pitluck S."/>
            <person name="Pritham E.J."/>
            <person name="Rechtsteiner A."/>
            <person name="Rho M."/>
            <person name="Rogozin I.B."/>
            <person name="Sakarya O."/>
            <person name="Salamov A."/>
            <person name="Schaack S."/>
            <person name="Shapiro H."/>
            <person name="Shiga Y."/>
            <person name="Skalitzky C."/>
            <person name="Smith Z."/>
            <person name="Souvorov A."/>
            <person name="Sung W."/>
            <person name="Tang Z."/>
            <person name="Tsuchiya D."/>
            <person name="Tu H."/>
            <person name="Vos H."/>
            <person name="Wang M."/>
            <person name="Wolf Y.I."/>
            <person name="Yamagata H."/>
            <person name="Yamada T."/>
            <person name="Ye Y."/>
            <person name="Shaw J.R."/>
            <person name="Andrews J."/>
            <person name="Crease T.J."/>
            <person name="Tang H."/>
            <person name="Lucas S.M."/>
            <person name="Robertson H.M."/>
            <person name="Bork P."/>
            <person name="Koonin E.V."/>
            <person name="Zdobnov E.M."/>
            <person name="Grigoriev I.V."/>
            <person name="Lynch M."/>
            <person name="Boore J.L."/>
        </authorList>
    </citation>
    <scope>NUCLEOTIDE SEQUENCE [LARGE SCALE GENOMIC DNA]</scope>
</reference>
<feature type="signal peptide" evidence="1">
    <location>
        <begin position="1"/>
        <end position="19"/>
    </location>
</feature>
<dbReference type="KEGG" id="dpx:DAPPUDRAFT_307999"/>
<evidence type="ECO:0000256" key="1">
    <source>
        <dbReference type="SAM" id="SignalP"/>
    </source>
</evidence>
<evidence type="ECO:0000259" key="2">
    <source>
        <dbReference type="Pfam" id="PF26080"/>
    </source>
</evidence>
<name>E9H5M5_DAPPU</name>
<feature type="chain" id="PRO_5003240854" description="CUB domain-containing protein" evidence="1">
    <location>
        <begin position="20"/>
        <end position="557"/>
    </location>
</feature>
<keyword evidence="4" id="KW-1185">Reference proteome</keyword>
<dbReference type="PhylomeDB" id="E9H5M5"/>
<dbReference type="Proteomes" id="UP000000305">
    <property type="component" value="Unassembled WGS sequence"/>
</dbReference>
<evidence type="ECO:0000313" key="4">
    <source>
        <dbReference type="Proteomes" id="UP000000305"/>
    </source>
</evidence>
<dbReference type="HOGENOM" id="CLU_022631_1_1_1"/>
<dbReference type="Pfam" id="PF26080">
    <property type="entry name" value="CUB_animal"/>
    <property type="match status" value="1"/>
</dbReference>
<organism evidence="3 4">
    <name type="scientific">Daphnia pulex</name>
    <name type="common">Water flea</name>
    <dbReference type="NCBI Taxonomy" id="6669"/>
    <lineage>
        <taxon>Eukaryota</taxon>
        <taxon>Metazoa</taxon>
        <taxon>Ecdysozoa</taxon>
        <taxon>Arthropoda</taxon>
        <taxon>Crustacea</taxon>
        <taxon>Branchiopoda</taxon>
        <taxon>Diplostraca</taxon>
        <taxon>Cladocera</taxon>
        <taxon>Anomopoda</taxon>
        <taxon>Daphniidae</taxon>
        <taxon>Daphnia</taxon>
    </lineage>
</organism>